<dbReference type="HOGENOM" id="CLU_583867_0_0_0"/>
<dbReference type="RefSeq" id="WP_013181208.1">
    <property type="nucleotide sequence ID" value="NC_014225.1"/>
</dbReference>
<accession>D6YTL9</accession>
<dbReference type="KEGG" id="wch:wcw_0105"/>
<sequence length="468" mass="54965">MSPFLSNIGSALAHENSFSASKSKTGEWRVKRRSLWNRFFFWKDRDYHLKRIGQIAKVLNQEIRDLPRMKISAAVKDDSLKVARKFLRSLNPQQLSEPHVSDCCRQLLAAKLGVEVGVFSANPEFEEFALKSHLERYLSDYDHEIRVNPENQQISLMFEGKYQTWEVIKDQIDLLPLPGKNHPDNPRQMWLYGQNGVQKRDMYAWTKLTPYKVVKPDWGNRYLFEFTVCCNPSFGLNGDHSWLELKTPQGEIYSVGLYRPGKTRSIDTFHTPLRVKKGYLMSPDVSVWWPTPIHRIPVEITKEQFEKIKTSIESDKMNEENRHFQLFNGNCQEYVNEKAKIAGIDLKTSTFVLRNITPIKWQKIYDKTMRYLPKLVHKIFYISATIFLNILHWILGGSIVDKDLKVKGVEVKPLIRSFRDLFNPQKLYFHPPRYTGLILKKEIEEWRMQEGPESSRRYRLPSECLMSS</sequence>
<gene>
    <name evidence="1" type="ordered locus">wcw_0105</name>
</gene>
<dbReference type="OrthoDB" id="20343at2"/>
<organism evidence="1 2">
    <name type="scientific">Waddlia chondrophila (strain ATCC VR-1470 / WSU 86-1044)</name>
    <dbReference type="NCBI Taxonomy" id="716544"/>
    <lineage>
        <taxon>Bacteria</taxon>
        <taxon>Pseudomonadati</taxon>
        <taxon>Chlamydiota</taxon>
        <taxon>Chlamydiia</taxon>
        <taxon>Parachlamydiales</taxon>
        <taxon>Waddliaceae</taxon>
        <taxon>Waddlia</taxon>
    </lineage>
</organism>
<dbReference type="STRING" id="716544.wcw_0105"/>
<dbReference type="Proteomes" id="UP000001505">
    <property type="component" value="Chromosome"/>
</dbReference>
<evidence type="ECO:0000313" key="2">
    <source>
        <dbReference type="Proteomes" id="UP000001505"/>
    </source>
</evidence>
<evidence type="ECO:0000313" key="1">
    <source>
        <dbReference type="EMBL" id="ADI37480.1"/>
    </source>
</evidence>
<keyword evidence="2" id="KW-1185">Reference proteome</keyword>
<dbReference type="eggNOG" id="COG0707">
    <property type="taxonomic scope" value="Bacteria"/>
</dbReference>
<proteinExistence type="predicted"/>
<dbReference type="EMBL" id="CP001928">
    <property type="protein sequence ID" value="ADI37480.1"/>
    <property type="molecule type" value="Genomic_DNA"/>
</dbReference>
<name>D6YTL9_WADCW</name>
<dbReference type="AlphaFoldDB" id="D6YTL9"/>
<reference evidence="1 2" key="1">
    <citation type="journal article" date="2010" name="PLoS ONE">
        <title>The Waddlia genome: a window into chlamydial biology.</title>
        <authorList>
            <person name="Bertelli C."/>
            <person name="Collyn F."/>
            <person name="Croxatto A."/>
            <person name="Ruckert C."/>
            <person name="Polkinghorne A."/>
            <person name="Kebbi-Beghdadi C."/>
            <person name="Goesmann A."/>
            <person name="Vaughan L."/>
            <person name="Greub G."/>
        </authorList>
    </citation>
    <scope>NUCLEOTIDE SEQUENCE [LARGE SCALE GENOMIC DNA]</scope>
    <source>
        <strain evidence="2">ATCC VR-1470 / WSU 86-1044</strain>
    </source>
</reference>
<protein>
    <submittedName>
        <fullName evidence="1">Uncharacterized protein</fullName>
    </submittedName>
</protein>